<dbReference type="GO" id="GO:0004354">
    <property type="term" value="F:glutamate dehydrogenase (NADP+) activity"/>
    <property type="evidence" value="ECO:0007669"/>
    <property type="project" value="UniProtKB-EC"/>
</dbReference>
<dbReference type="GO" id="GO:0006538">
    <property type="term" value="P:L-glutamate catabolic process"/>
    <property type="evidence" value="ECO:0007669"/>
    <property type="project" value="TreeGrafter"/>
</dbReference>
<dbReference type="InterPro" id="IPR006095">
    <property type="entry name" value="Glu/Leu/Phe/Val/Trp_DH"/>
</dbReference>
<accession>A0A3B1A2W3</accession>
<dbReference type="SUPFAM" id="SSF51735">
    <property type="entry name" value="NAD(P)-binding Rossmann-fold domains"/>
    <property type="match status" value="1"/>
</dbReference>
<organism evidence="4">
    <name type="scientific">hydrothermal vent metagenome</name>
    <dbReference type="NCBI Taxonomy" id="652676"/>
    <lineage>
        <taxon>unclassified sequences</taxon>
        <taxon>metagenomes</taxon>
        <taxon>ecological metagenomes</taxon>
    </lineage>
</organism>
<comment type="similarity">
    <text evidence="1">Belongs to the Glu/Leu/Phe/Val dehydrogenases family.</text>
</comment>
<dbReference type="Gene3D" id="3.40.50.10860">
    <property type="entry name" value="Leucine Dehydrogenase, chain A, domain 1"/>
    <property type="match status" value="1"/>
</dbReference>
<dbReference type="InterPro" id="IPR006097">
    <property type="entry name" value="Glu/Leu/Phe/Val/Trp_DH_dimer"/>
</dbReference>
<dbReference type="InterPro" id="IPR033922">
    <property type="entry name" value="NAD_bind_Glu_DH"/>
</dbReference>
<evidence type="ECO:0000259" key="3">
    <source>
        <dbReference type="SMART" id="SM00839"/>
    </source>
</evidence>
<protein>
    <submittedName>
        <fullName evidence="4">NADP-specific glutamate dehydrogenase</fullName>
        <ecNumber evidence="4">1.4.1.4</ecNumber>
    </submittedName>
</protein>
<dbReference type="PRINTS" id="PR00082">
    <property type="entry name" value="GLFDHDRGNASE"/>
</dbReference>
<dbReference type="SUPFAM" id="SSF53223">
    <property type="entry name" value="Aminoacid dehydrogenase-like, N-terminal domain"/>
    <property type="match status" value="1"/>
</dbReference>
<proteinExistence type="inferred from homology"/>
<reference evidence="4" key="1">
    <citation type="submission" date="2018-06" db="EMBL/GenBank/DDBJ databases">
        <authorList>
            <person name="Zhirakovskaya E."/>
        </authorList>
    </citation>
    <scope>NUCLEOTIDE SEQUENCE</scope>
</reference>
<dbReference type="Pfam" id="PF02812">
    <property type="entry name" value="ELFV_dehydrog_N"/>
    <property type="match status" value="1"/>
</dbReference>
<dbReference type="InterPro" id="IPR046346">
    <property type="entry name" value="Aminoacid_DH-like_N_sf"/>
</dbReference>
<dbReference type="PIRSF" id="PIRSF000185">
    <property type="entry name" value="Glu_DH"/>
    <property type="match status" value="1"/>
</dbReference>
<dbReference type="InterPro" id="IPR036291">
    <property type="entry name" value="NAD(P)-bd_dom_sf"/>
</dbReference>
<dbReference type="GO" id="GO:0004352">
    <property type="term" value="F:glutamate dehydrogenase (NAD+) activity"/>
    <property type="evidence" value="ECO:0007669"/>
    <property type="project" value="TreeGrafter"/>
</dbReference>
<dbReference type="EC" id="1.4.1.4" evidence="4"/>
<dbReference type="CDD" id="cd01076">
    <property type="entry name" value="NAD_bind_1_Glu_DH"/>
    <property type="match status" value="1"/>
</dbReference>
<dbReference type="FunFam" id="3.40.50.10860:FF:000003">
    <property type="entry name" value="Glutamate dehydrogenase"/>
    <property type="match status" value="1"/>
</dbReference>
<dbReference type="SMART" id="SM00839">
    <property type="entry name" value="ELFV_dehydrog"/>
    <property type="match status" value="1"/>
</dbReference>
<keyword evidence="2 4" id="KW-0560">Oxidoreductase</keyword>
<feature type="domain" description="Glutamate/phenylalanine/leucine/valine/L-tryptophan dehydrogenase C-terminal" evidence="3">
    <location>
        <begin position="180"/>
        <end position="420"/>
    </location>
</feature>
<gene>
    <name evidence="4" type="ORF">MNBD_GAMMA22-1897</name>
</gene>
<name>A0A3B1A2W3_9ZZZZ</name>
<dbReference type="PANTHER" id="PTHR11606">
    <property type="entry name" value="GLUTAMATE DEHYDROGENASE"/>
    <property type="match status" value="1"/>
</dbReference>
<dbReference type="PANTHER" id="PTHR11606:SF13">
    <property type="entry name" value="GLUTAMATE DEHYDROGENASE 1, MITOCHONDRIAL"/>
    <property type="match status" value="1"/>
</dbReference>
<dbReference type="AlphaFoldDB" id="A0A3B1A2W3"/>
<dbReference type="InterPro" id="IPR014362">
    <property type="entry name" value="Glu_DH"/>
</dbReference>
<dbReference type="Gene3D" id="3.40.50.720">
    <property type="entry name" value="NAD(P)-binding Rossmann-like Domain"/>
    <property type="match status" value="1"/>
</dbReference>
<dbReference type="Pfam" id="PF00208">
    <property type="entry name" value="ELFV_dehydrog"/>
    <property type="match status" value="1"/>
</dbReference>
<evidence type="ECO:0000256" key="2">
    <source>
        <dbReference type="ARBA" id="ARBA00023002"/>
    </source>
</evidence>
<dbReference type="EMBL" id="UOFS01000024">
    <property type="protein sequence ID" value="VAW95900.1"/>
    <property type="molecule type" value="Genomic_DNA"/>
</dbReference>
<dbReference type="InterPro" id="IPR006096">
    <property type="entry name" value="Glu/Leu/Phe/Val/Trp_DH_C"/>
</dbReference>
<evidence type="ECO:0000313" key="4">
    <source>
        <dbReference type="EMBL" id="VAW95900.1"/>
    </source>
</evidence>
<sequence>MSTIFNDAQTRLTDVFRHIELSDDIRERLEYPKLALSVSIPVRMDDGSLRIFKGYRVQFDDTRGPTKGGIRFHPDVNLDEVISLSFWMTIKCAVTGLPFGGAKGGIIVDAKELSQLELERLSRGYIRAIADVIGPTRDIPAPDMYTNSTIMGWMADEYYHIKREQTPGVITGKPVHLNGSLGRTAATGRGGLYVLQEWARRKNINPNNTTIAIQGFGNAGFRFAMLAHQAGFKIVGLSDSKGAIYTNEGLDPNLIMHHKQTRRELKALLYCDASVCEEAEHANYSNEELLELDVDVLVLAALENQITHHNADRIKAKYILELANGPITSQADAILENKGIIVIPDVLANAGGVTVSYFEWTQNRTGYYWEEDEVNTKLLNIMNREARLIFDLADEKKISLRTAAYLQGVTRIAGAMSERGTREYFQNGKPQQ</sequence>
<evidence type="ECO:0000256" key="1">
    <source>
        <dbReference type="ARBA" id="ARBA00006382"/>
    </source>
</evidence>